<dbReference type="PANTHER" id="PTHR48111">
    <property type="entry name" value="REGULATOR OF RPOS"/>
    <property type="match status" value="1"/>
</dbReference>
<evidence type="ECO:0000256" key="5">
    <source>
        <dbReference type="ARBA" id="ARBA00023015"/>
    </source>
</evidence>
<dbReference type="Proteomes" id="UP000194933">
    <property type="component" value="Unassembled WGS sequence"/>
</dbReference>
<dbReference type="GO" id="GO:0032993">
    <property type="term" value="C:protein-DNA complex"/>
    <property type="evidence" value="ECO:0007669"/>
    <property type="project" value="TreeGrafter"/>
</dbReference>
<dbReference type="InterPro" id="IPR001789">
    <property type="entry name" value="Sig_transdc_resp-reg_receiver"/>
</dbReference>
<evidence type="ECO:0000259" key="15">
    <source>
        <dbReference type="PROSITE" id="PS51755"/>
    </source>
</evidence>
<dbReference type="InterPro" id="IPR036388">
    <property type="entry name" value="WH-like_DNA-bd_sf"/>
</dbReference>
<dbReference type="SMART" id="SM00862">
    <property type="entry name" value="Trans_reg_C"/>
    <property type="match status" value="1"/>
</dbReference>
<evidence type="ECO:0000256" key="12">
    <source>
        <dbReference type="PROSITE-ProRule" id="PRU00169"/>
    </source>
</evidence>
<dbReference type="GO" id="GO:0006355">
    <property type="term" value="P:regulation of DNA-templated transcription"/>
    <property type="evidence" value="ECO:0007669"/>
    <property type="project" value="InterPro"/>
</dbReference>
<dbReference type="AlphaFoldDB" id="A0A242K1B2"/>
<name>A0A242K1B2_9ENTE</name>
<keyword evidence="4" id="KW-0902">Two-component regulatory system</keyword>
<evidence type="ECO:0000256" key="9">
    <source>
        <dbReference type="ARBA" id="ARBA00023163"/>
    </source>
</evidence>
<evidence type="ECO:0000256" key="3">
    <source>
        <dbReference type="ARBA" id="ARBA00022553"/>
    </source>
</evidence>
<dbReference type="InterPro" id="IPR001867">
    <property type="entry name" value="OmpR/PhoB-type_DNA-bd"/>
</dbReference>
<evidence type="ECO:0000256" key="1">
    <source>
        <dbReference type="ARBA" id="ARBA00004496"/>
    </source>
</evidence>
<organism evidence="16 17">
    <name type="scientific">Candidatus Enterococcus wittei</name>
    <dbReference type="NCBI Taxonomy" id="1987383"/>
    <lineage>
        <taxon>Bacteria</taxon>
        <taxon>Bacillati</taxon>
        <taxon>Bacillota</taxon>
        <taxon>Bacilli</taxon>
        <taxon>Lactobacillales</taxon>
        <taxon>Enterococcaceae</taxon>
        <taxon>Enterococcus</taxon>
    </lineage>
</organism>
<feature type="DNA-binding region" description="OmpR/PhoB-type" evidence="13">
    <location>
        <begin position="125"/>
        <end position="222"/>
    </location>
</feature>
<accession>A0A242K1B2</accession>
<dbReference type="Pfam" id="PF00486">
    <property type="entry name" value="Trans_reg_C"/>
    <property type="match status" value="1"/>
</dbReference>
<evidence type="ECO:0000256" key="11">
    <source>
        <dbReference type="ARBA" id="ARBA00039976"/>
    </source>
</evidence>
<feature type="domain" description="OmpR/PhoB-type" evidence="15">
    <location>
        <begin position="125"/>
        <end position="222"/>
    </location>
</feature>
<dbReference type="PROSITE" id="PS51755">
    <property type="entry name" value="OMPR_PHOB"/>
    <property type="match status" value="1"/>
</dbReference>
<dbReference type="Gene3D" id="3.40.50.2300">
    <property type="match status" value="1"/>
</dbReference>
<reference evidence="16 17" key="1">
    <citation type="submission" date="2017-05" db="EMBL/GenBank/DDBJ databases">
        <title>The Genome Sequence of Enterococcus sp. 10A9_DIV0425.</title>
        <authorList>
            <consortium name="The Broad Institute Genomics Platform"/>
            <consortium name="The Broad Institute Genomic Center for Infectious Diseases"/>
            <person name="Earl A."/>
            <person name="Manson A."/>
            <person name="Schwartman J."/>
            <person name="Gilmore M."/>
            <person name="Abouelleil A."/>
            <person name="Cao P."/>
            <person name="Chapman S."/>
            <person name="Cusick C."/>
            <person name="Shea T."/>
            <person name="Young S."/>
            <person name="Neafsey D."/>
            <person name="Nusbaum C."/>
            <person name="Birren B."/>
        </authorList>
    </citation>
    <scope>NUCLEOTIDE SEQUENCE [LARGE SCALE GENOMIC DNA]</scope>
    <source>
        <strain evidence="16 17">10A9_DIV0425</strain>
    </source>
</reference>
<dbReference type="GO" id="GO:0005829">
    <property type="term" value="C:cytosol"/>
    <property type="evidence" value="ECO:0007669"/>
    <property type="project" value="TreeGrafter"/>
</dbReference>
<sequence>MNRILVVEDDDHLKLLYQSILERAGFSIVTVTNGKEALKKLETINVDLMITDLMMPLMDGYELLGTLRNSGIDIPVLIITARADFEDKKKGFQLGTDDYMTKPVDVNEMVLRVEALLRRAKINHSHQLVIGTTCLNQETYEVIENGQGVLLPQKEFQLLYKLLSYPNKIFTRQQLMDDIWGLDTNTEERTIDVHIKRLRSRFAENDDFQIMTVRGLGYKAVI</sequence>
<comment type="function">
    <text evidence="10">Member of the two-component regulatory system HssS/HssR involved in intracellular heme homeostasis and tempering of staphylococcal virulence. Phosphorylated HssR binds to a direct repeat sequence within hrtAB promoter and activates the expression of hrtAB, an efflux pump, in response to extracellular heme, hemin, hemoglobin or blood.</text>
</comment>
<dbReference type="GO" id="GO:0000156">
    <property type="term" value="F:phosphorelay response regulator activity"/>
    <property type="evidence" value="ECO:0007669"/>
    <property type="project" value="TreeGrafter"/>
</dbReference>
<keyword evidence="5" id="KW-0805">Transcription regulation</keyword>
<gene>
    <name evidence="16" type="ORF">A5844_001386</name>
</gene>
<keyword evidence="9" id="KW-0804">Transcription</keyword>
<dbReference type="PROSITE" id="PS50110">
    <property type="entry name" value="RESPONSE_REGULATORY"/>
    <property type="match status" value="1"/>
</dbReference>
<dbReference type="Pfam" id="PF00072">
    <property type="entry name" value="Response_reg"/>
    <property type="match status" value="1"/>
</dbReference>
<comment type="subcellular location">
    <subcellularLocation>
        <location evidence="1">Cytoplasm</location>
    </subcellularLocation>
</comment>
<protein>
    <recommendedName>
        <fullName evidence="11">Heme response regulator HssR</fullName>
    </recommendedName>
</protein>
<evidence type="ECO:0000256" key="10">
    <source>
        <dbReference type="ARBA" id="ARBA00037471"/>
    </source>
</evidence>
<dbReference type="STRING" id="1987383.A5844_001386"/>
<keyword evidence="3 12" id="KW-0597">Phosphoprotein</keyword>
<dbReference type="CDD" id="cd00383">
    <property type="entry name" value="trans_reg_C"/>
    <property type="match status" value="1"/>
</dbReference>
<dbReference type="SUPFAM" id="SSF52172">
    <property type="entry name" value="CheY-like"/>
    <property type="match status" value="1"/>
</dbReference>
<evidence type="ECO:0000256" key="8">
    <source>
        <dbReference type="ARBA" id="ARBA00023159"/>
    </source>
</evidence>
<dbReference type="PANTHER" id="PTHR48111:SF49">
    <property type="entry name" value="HEME RESPONSE REGULATOR HSSR"/>
    <property type="match status" value="1"/>
</dbReference>
<evidence type="ECO:0000256" key="4">
    <source>
        <dbReference type="ARBA" id="ARBA00023012"/>
    </source>
</evidence>
<evidence type="ECO:0000256" key="2">
    <source>
        <dbReference type="ARBA" id="ARBA00022490"/>
    </source>
</evidence>
<evidence type="ECO:0000256" key="7">
    <source>
        <dbReference type="ARBA" id="ARBA00023125"/>
    </source>
</evidence>
<feature type="modified residue" description="4-aspartylphosphate" evidence="12">
    <location>
        <position position="52"/>
    </location>
</feature>
<keyword evidence="17" id="KW-1185">Reference proteome</keyword>
<evidence type="ECO:0000259" key="14">
    <source>
        <dbReference type="PROSITE" id="PS50110"/>
    </source>
</evidence>
<dbReference type="EMBL" id="NGMO01000002">
    <property type="protein sequence ID" value="OTP11252.1"/>
    <property type="molecule type" value="Genomic_DNA"/>
</dbReference>
<proteinExistence type="predicted"/>
<keyword evidence="8" id="KW-0010">Activator</keyword>
<evidence type="ECO:0000313" key="17">
    <source>
        <dbReference type="Proteomes" id="UP000194933"/>
    </source>
</evidence>
<comment type="caution">
    <text evidence="16">The sequence shown here is derived from an EMBL/GenBank/DDBJ whole genome shotgun (WGS) entry which is preliminary data.</text>
</comment>
<dbReference type="InterPro" id="IPR011006">
    <property type="entry name" value="CheY-like_superfamily"/>
</dbReference>
<dbReference type="RefSeq" id="WP_086284485.1">
    <property type="nucleotide sequence ID" value="NZ_NGMO01000002.1"/>
</dbReference>
<feature type="domain" description="Response regulatory" evidence="14">
    <location>
        <begin position="3"/>
        <end position="117"/>
    </location>
</feature>
<dbReference type="InterPro" id="IPR039420">
    <property type="entry name" value="WalR-like"/>
</dbReference>
<evidence type="ECO:0000256" key="13">
    <source>
        <dbReference type="PROSITE-ProRule" id="PRU01091"/>
    </source>
</evidence>
<evidence type="ECO:0000256" key="6">
    <source>
        <dbReference type="ARBA" id="ARBA00023026"/>
    </source>
</evidence>
<dbReference type="GO" id="GO:0000976">
    <property type="term" value="F:transcription cis-regulatory region binding"/>
    <property type="evidence" value="ECO:0007669"/>
    <property type="project" value="TreeGrafter"/>
</dbReference>
<dbReference type="SMART" id="SM00448">
    <property type="entry name" value="REC"/>
    <property type="match status" value="1"/>
</dbReference>
<keyword evidence="2" id="KW-0963">Cytoplasm</keyword>
<keyword evidence="6" id="KW-0843">Virulence</keyword>
<dbReference type="Gene3D" id="1.10.10.10">
    <property type="entry name" value="Winged helix-like DNA-binding domain superfamily/Winged helix DNA-binding domain"/>
    <property type="match status" value="1"/>
</dbReference>
<keyword evidence="7 13" id="KW-0238">DNA-binding</keyword>
<evidence type="ECO:0000313" key="16">
    <source>
        <dbReference type="EMBL" id="OTP11252.1"/>
    </source>
</evidence>